<dbReference type="Proteomes" id="UP001586593">
    <property type="component" value="Unassembled WGS sequence"/>
</dbReference>
<organism evidence="1 2">
    <name type="scientific">Phialemonium thermophilum</name>
    <dbReference type="NCBI Taxonomy" id="223376"/>
    <lineage>
        <taxon>Eukaryota</taxon>
        <taxon>Fungi</taxon>
        <taxon>Dikarya</taxon>
        <taxon>Ascomycota</taxon>
        <taxon>Pezizomycotina</taxon>
        <taxon>Sordariomycetes</taxon>
        <taxon>Sordariomycetidae</taxon>
        <taxon>Cephalothecales</taxon>
        <taxon>Cephalothecaceae</taxon>
        <taxon>Phialemonium</taxon>
    </lineage>
</organism>
<name>A0ABR3V286_9PEZI</name>
<proteinExistence type="predicted"/>
<sequence length="216" mass="24062">MEALRSRSVAFALASISSRSRSVRYCGCAEGWAPAEGILARRWDLRGAAVDRGKDGSSHNPVGLFEEFIDFVQAEASPGRGRFVLLEQSIESRRGFTKLPAFPSGASNAARGTDVGIMWLARMLWLEDAFSSRECGWCIADTEQGFVPFQLSTTSVGNKREHAETDADTEAKTKRANPLWRAVLLRLNYAMYRHSKRSSNSGTFTFSNWRIKTIDQ</sequence>
<reference evidence="1 2" key="1">
    <citation type="journal article" date="2024" name="Commun. Biol.">
        <title>Comparative genomic analysis of thermophilic fungi reveals convergent evolutionary adaptations and gene losses.</title>
        <authorList>
            <person name="Steindorff A.S."/>
            <person name="Aguilar-Pontes M.V."/>
            <person name="Robinson A.J."/>
            <person name="Andreopoulos B."/>
            <person name="LaButti K."/>
            <person name="Kuo A."/>
            <person name="Mondo S."/>
            <person name="Riley R."/>
            <person name="Otillar R."/>
            <person name="Haridas S."/>
            <person name="Lipzen A."/>
            <person name="Grimwood J."/>
            <person name="Schmutz J."/>
            <person name="Clum A."/>
            <person name="Reid I.D."/>
            <person name="Moisan M.C."/>
            <person name="Butler G."/>
            <person name="Nguyen T.T.M."/>
            <person name="Dewar K."/>
            <person name="Conant G."/>
            <person name="Drula E."/>
            <person name="Henrissat B."/>
            <person name="Hansel C."/>
            <person name="Singer S."/>
            <person name="Hutchinson M.I."/>
            <person name="de Vries R.P."/>
            <person name="Natvig D.O."/>
            <person name="Powell A.J."/>
            <person name="Tsang A."/>
            <person name="Grigoriev I.V."/>
        </authorList>
    </citation>
    <scope>NUCLEOTIDE SEQUENCE [LARGE SCALE GENOMIC DNA]</scope>
    <source>
        <strain evidence="1 2">ATCC 24622</strain>
    </source>
</reference>
<protein>
    <submittedName>
        <fullName evidence="1">Uncharacterized protein</fullName>
    </submittedName>
</protein>
<comment type="caution">
    <text evidence="1">The sequence shown here is derived from an EMBL/GenBank/DDBJ whole genome shotgun (WGS) entry which is preliminary data.</text>
</comment>
<dbReference type="EMBL" id="JAZHXJ010003107">
    <property type="protein sequence ID" value="KAL1835516.1"/>
    <property type="molecule type" value="Genomic_DNA"/>
</dbReference>
<evidence type="ECO:0000313" key="1">
    <source>
        <dbReference type="EMBL" id="KAL1835516.1"/>
    </source>
</evidence>
<accession>A0ABR3V286</accession>
<keyword evidence="2" id="KW-1185">Reference proteome</keyword>
<evidence type="ECO:0000313" key="2">
    <source>
        <dbReference type="Proteomes" id="UP001586593"/>
    </source>
</evidence>
<gene>
    <name evidence="1" type="ORF">VTK73DRAFT_5589</name>
</gene>